<keyword evidence="3" id="KW-1185">Reference proteome</keyword>
<reference evidence="2 3" key="1">
    <citation type="submission" date="2019-12" db="EMBL/GenBank/DDBJ databases">
        <title>Paraburkholderia acidiphila 7Q-K02 sp. nov and Paraburkholderia acidisoli DHF22 sp. nov., two strains isolated from forest soil.</title>
        <authorList>
            <person name="Gao Z."/>
            <person name="Qiu L."/>
        </authorList>
    </citation>
    <scope>NUCLEOTIDE SEQUENCE [LARGE SCALE GENOMIC DNA]</scope>
    <source>
        <strain evidence="2 3">DHF22</strain>
    </source>
</reference>
<dbReference type="SUPFAM" id="SSF52540">
    <property type="entry name" value="P-loop containing nucleoside triphosphate hydrolases"/>
    <property type="match status" value="1"/>
</dbReference>
<dbReference type="GO" id="GO:0016301">
    <property type="term" value="F:kinase activity"/>
    <property type="evidence" value="ECO:0007669"/>
    <property type="project" value="UniProtKB-KW"/>
</dbReference>
<dbReference type="Proteomes" id="UP000433577">
    <property type="component" value="Chromosome 1"/>
</dbReference>
<gene>
    <name evidence="2" type="ORF">FAZ98_00220</name>
</gene>
<name>A0A7Z2GEZ5_9BURK</name>
<dbReference type="EMBL" id="CP046913">
    <property type="protein sequence ID" value="QGZ60284.1"/>
    <property type="molecule type" value="Genomic_DNA"/>
</dbReference>
<organism evidence="2 3">
    <name type="scientific">Paraburkholderia acidisoli</name>
    <dbReference type="NCBI Taxonomy" id="2571748"/>
    <lineage>
        <taxon>Bacteria</taxon>
        <taxon>Pseudomonadati</taxon>
        <taxon>Pseudomonadota</taxon>
        <taxon>Betaproteobacteria</taxon>
        <taxon>Burkholderiales</taxon>
        <taxon>Burkholderiaceae</taxon>
        <taxon>Paraburkholderia</taxon>
    </lineage>
</organism>
<dbReference type="RefSeq" id="WP_158947639.1">
    <property type="nucleotide sequence ID" value="NZ_CP046913.1"/>
</dbReference>
<dbReference type="GO" id="GO:0006797">
    <property type="term" value="P:polyphosphate metabolic process"/>
    <property type="evidence" value="ECO:0007669"/>
    <property type="project" value="InterPro"/>
</dbReference>
<dbReference type="InterPro" id="IPR027417">
    <property type="entry name" value="P-loop_NTPase"/>
</dbReference>
<dbReference type="InterPro" id="IPR022488">
    <property type="entry name" value="PPK2-related"/>
</dbReference>
<protein>
    <submittedName>
        <fullName evidence="2">Polyphosphate kinase 2 family protein</fullName>
    </submittedName>
</protein>
<dbReference type="KEGG" id="pacs:FAZ98_00220"/>
<sequence>MPKTPNSDAKLDARVNALLDDYRVPFFGDKKAQKFALDALDPGAKPFSTGSKDSDRDRLSDIGNRLDVQQERLHAQRHQRVLLVLQGMDTSGKDGTIRGVFHEVDPLGLRIVPFRAPTAIEAAHDFLWRVHAQTPAAGELAIFNRSHYEDVLVPRVMEQIDQAECERRYRQIREFEAMLAENGTTIVKCMLHISKDEQKRRLQARIDDETKHWKFDLSDLEARQHWDAYQAAYRDLLAATSTECAPWYVVPADSKTHRNVMVAELLLRLMEGLKLEYPPGKPELKGVKVD</sequence>
<dbReference type="Pfam" id="PF03976">
    <property type="entry name" value="PPK2"/>
    <property type="match status" value="1"/>
</dbReference>
<evidence type="ECO:0000313" key="3">
    <source>
        <dbReference type="Proteomes" id="UP000433577"/>
    </source>
</evidence>
<dbReference type="Gene3D" id="3.40.50.300">
    <property type="entry name" value="P-loop containing nucleotide triphosphate hydrolases"/>
    <property type="match status" value="1"/>
</dbReference>
<dbReference type="PANTHER" id="PTHR34383">
    <property type="entry name" value="POLYPHOSPHATE:AMP PHOSPHOTRANSFERASE-RELATED"/>
    <property type="match status" value="1"/>
</dbReference>
<keyword evidence="2" id="KW-0808">Transferase</keyword>
<dbReference type="OrthoDB" id="9775224at2"/>
<dbReference type="InterPro" id="IPR022300">
    <property type="entry name" value="PPK2-rel_1"/>
</dbReference>
<dbReference type="NCBIfam" id="TIGR03709">
    <property type="entry name" value="PPK2_rel_1"/>
    <property type="match status" value="1"/>
</dbReference>
<evidence type="ECO:0000313" key="2">
    <source>
        <dbReference type="EMBL" id="QGZ60284.1"/>
    </source>
</evidence>
<proteinExistence type="predicted"/>
<dbReference type="AlphaFoldDB" id="A0A7Z2GEZ5"/>
<evidence type="ECO:0000259" key="1">
    <source>
        <dbReference type="Pfam" id="PF03976"/>
    </source>
</evidence>
<dbReference type="PANTHER" id="PTHR34383:SF3">
    <property type="entry name" value="POLYPHOSPHATE:AMP PHOSPHOTRANSFERASE"/>
    <property type="match status" value="1"/>
</dbReference>
<accession>A0A7Z2GEZ5</accession>
<dbReference type="GO" id="GO:0016776">
    <property type="term" value="F:phosphotransferase activity, phosphate group as acceptor"/>
    <property type="evidence" value="ECO:0007669"/>
    <property type="project" value="InterPro"/>
</dbReference>
<keyword evidence="2" id="KW-0418">Kinase</keyword>
<feature type="domain" description="Polyphosphate kinase-2-related" evidence="1">
    <location>
        <begin position="51"/>
        <end position="271"/>
    </location>
</feature>